<evidence type="ECO:0000313" key="4">
    <source>
        <dbReference type="Proteomes" id="UP000274792"/>
    </source>
</evidence>
<gene>
    <name evidence="3" type="ORF">CD117_06345</name>
    <name evidence="2" type="ORF">OWO77_03695</name>
</gene>
<sequence>MTNMKNILVALIPIYLYFFIQGFYVVIYKENPIARILAVISMLIFTILITLFVSTVFDPSKQNKNGKIK</sequence>
<dbReference type="AlphaFoldDB" id="A0AAJ4SI63"/>
<reference evidence="3 4" key="1">
    <citation type="submission" date="2018-10" db="EMBL/GenBank/DDBJ databases">
        <title>A collection Staphylococci species genome sequencing.</title>
        <authorList>
            <person name="Cole K."/>
        </authorList>
    </citation>
    <scope>NUCLEOTIDE SEQUENCE [LARGE SCALE GENOMIC DNA]</scope>
    <source>
        <strain evidence="3">CCUG 37923</strain>
        <strain evidence="4">NCTC 12218</strain>
    </source>
</reference>
<keyword evidence="1" id="KW-0812">Transmembrane</keyword>
<name>A0AAJ4SI63_MAMSC</name>
<dbReference type="Proteomes" id="UP001176210">
    <property type="component" value="Unassembled WGS sequence"/>
</dbReference>
<protein>
    <submittedName>
        <fullName evidence="3">Uncharacterized protein</fullName>
    </submittedName>
</protein>
<evidence type="ECO:0000256" key="1">
    <source>
        <dbReference type="SAM" id="Phobius"/>
    </source>
</evidence>
<dbReference type="EMBL" id="RXWV01000031">
    <property type="protein sequence ID" value="RTX73087.1"/>
    <property type="molecule type" value="Genomic_DNA"/>
</dbReference>
<feature type="transmembrane region" description="Helical" evidence="1">
    <location>
        <begin position="33"/>
        <end position="57"/>
    </location>
</feature>
<keyword evidence="1" id="KW-1133">Transmembrane helix</keyword>
<dbReference type="Proteomes" id="UP000274792">
    <property type="component" value="Unassembled WGS sequence"/>
</dbReference>
<accession>A0AAJ4SI63</accession>
<evidence type="ECO:0000313" key="3">
    <source>
        <dbReference type="EMBL" id="RTX73087.1"/>
    </source>
</evidence>
<evidence type="ECO:0000313" key="2">
    <source>
        <dbReference type="EMBL" id="MDL0116069.1"/>
    </source>
</evidence>
<dbReference type="EMBL" id="JAPNQM010000001">
    <property type="protein sequence ID" value="MDL0116069.1"/>
    <property type="molecule type" value="Genomic_DNA"/>
</dbReference>
<proteinExistence type="predicted"/>
<reference evidence="2" key="2">
    <citation type="submission" date="2022-09" db="EMBL/GenBank/DDBJ databases">
        <authorList>
            <person name="De Moura G.S."/>
            <person name="Carvalho E."/>
            <person name="Ramos Sanchez E.M."/>
            <person name="Sellera F.P."/>
            <person name="Marques M.F.S."/>
            <person name="Heinemann M.B."/>
            <person name="De Vliegher S."/>
            <person name="Souza F.N."/>
            <person name="Mota R.A."/>
        </authorList>
    </citation>
    <scope>NUCLEOTIDE SEQUENCE</scope>
    <source>
        <strain evidence="2">BR656</strain>
    </source>
</reference>
<dbReference type="RefSeq" id="WP_126477171.1">
    <property type="nucleotide sequence ID" value="NZ_JAIEWR010000001.1"/>
</dbReference>
<evidence type="ECO:0000313" key="5">
    <source>
        <dbReference type="Proteomes" id="UP001176210"/>
    </source>
</evidence>
<reference evidence="2" key="3">
    <citation type="journal article" date="2023" name="Vet. Microbiol.">
        <title>Emergence of livestock-associated Mammaliicoccus sciuri ST71 co-harbouring mecA and mecC genes in Brazil.</title>
        <authorList>
            <person name="de Moura G.S."/>
            <person name="de Carvalho E."/>
            <person name="Ramos Sanchez E.M."/>
            <person name="Sellera F.P."/>
            <person name="Marques M.F.S."/>
            <person name="Heinemann M.B."/>
            <person name="De Vliegher S."/>
            <person name="Souza F.N."/>
            <person name="Mota R.A."/>
        </authorList>
    </citation>
    <scope>NUCLEOTIDE SEQUENCE</scope>
    <source>
        <strain evidence="2">BR656</strain>
    </source>
</reference>
<comment type="caution">
    <text evidence="3">The sequence shown here is derived from an EMBL/GenBank/DDBJ whole genome shotgun (WGS) entry which is preliminary data.</text>
</comment>
<organism evidence="3 4">
    <name type="scientific">Mammaliicoccus sciuri</name>
    <name type="common">Staphylococcus sciuri</name>
    <dbReference type="NCBI Taxonomy" id="1296"/>
    <lineage>
        <taxon>Bacteria</taxon>
        <taxon>Bacillati</taxon>
        <taxon>Bacillota</taxon>
        <taxon>Bacilli</taxon>
        <taxon>Bacillales</taxon>
        <taxon>Staphylococcaceae</taxon>
        <taxon>Mammaliicoccus</taxon>
    </lineage>
</organism>
<feature type="transmembrane region" description="Helical" evidence="1">
    <location>
        <begin position="7"/>
        <end position="27"/>
    </location>
</feature>
<keyword evidence="5" id="KW-1185">Reference proteome</keyword>
<keyword evidence="1" id="KW-0472">Membrane</keyword>